<reference evidence="1" key="1">
    <citation type="submission" date="2022-10" db="EMBL/GenBank/DDBJ databases">
        <title>Culturing micro-colonial fungi from biological soil crusts in the Mojave desert and describing Neophaeococcomyces mojavensis, and introducing the new genera and species Taxawa tesnikishii.</title>
        <authorList>
            <person name="Kurbessoian T."/>
            <person name="Stajich J.E."/>
        </authorList>
    </citation>
    <scope>NUCLEOTIDE SEQUENCE</scope>
    <source>
        <strain evidence="1">JES_112</strain>
    </source>
</reference>
<sequence length="727" mass="81245">MARRKARRNEPDRTHQLTLAELAAHDDACSDALIDNAYYKAQIRKNRPKYNPLRGIKEDEIPQILLHKLIVAKDAVATEKALLQVSGIKRYRAGLKGKAVQENFLKHFRKYILIYSTDCPWEVSSTNRYTITNYEAAVTARARIKQNQTIPYLVGTLVPLTADESNQLDTTNRNFSIVCLGRKMNQSIFLGPARFANHDCNANARLVPKGDDSMEVIALRNIDVGDEITVSYGDDYFGPNNMDCLCATCETLIRNGWGPKATSGDDATASRESSTVATSEQTSKKRKRGSESLTPVPVSQPSARRSKPVPSPSKLQQSWTPPTTSESDIVNEEGVENDASQSANHLTASLPDEAAISPPTSPDMEQRDVHDSESASKRSWPSPEIRSRKRQKMTGINSRLLDDIVNVQPALPSPMSQSHSPSHVSEGADQDTITIKLEATEISKLEKDVPITSGLHPANDHPITEGQLADREASRQLQDSLTPEPHAISTITTTALSATISSAQIASTGTSATVVPSIEPTTTTTITIQPLSSTHRTPGDWYLTKRLLAQPHDRWVQCHNDRCHSFFLQPNGYQTRRECPRCERHSMLYGFAWPKTDPDHRKILSRPGSNKDKKNPEKYSAYRRHGKQGKGTWVEGAGDEEERTMDHRTIHRFVLPEDEKVVTRRGLLRQAEVERMKGDVIFLKEFGRENSRRVTDSEVVDRESLTPDGELRRRSNRIVPNKVYAPI</sequence>
<proteinExistence type="predicted"/>
<keyword evidence="2" id="KW-1185">Reference proteome</keyword>
<dbReference type="Proteomes" id="UP001172386">
    <property type="component" value="Unassembled WGS sequence"/>
</dbReference>
<gene>
    <name evidence="1" type="primary">set9</name>
    <name evidence="1" type="ORF">H2198_007932</name>
</gene>
<organism evidence="1 2">
    <name type="scientific">Neophaeococcomyces mojaviensis</name>
    <dbReference type="NCBI Taxonomy" id="3383035"/>
    <lineage>
        <taxon>Eukaryota</taxon>
        <taxon>Fungi</taxon>
        <taxon>Dikarya</taxon>
        <taxon>Ascomycota</taxon>
        <taxon>Pezizomycotina</taxon>
        <taxon>Eurotiomycetes</taxon>
        <taxon>Chaetothyriomycetidae</taxon>
        <taxon>Chaetothyriales</taxon>
        <taxon>Chaetothyriales incertae sedis</taxon>
        <taxon>Neophaeococcomyces</taxon>
    </lineage>
</organism>
<protein>
    <submittedName>
        <fullName evidence="1">Histone lysine methyltransferase Set9</fullName>
        <ecNumber evidence="1">2.1.1.354</ecNumber>
    </submittedName>
</protein>
<evidence type="ECO:0000313" key="2">
    <source>
        <dbReference type="Proteomes" id="UP001172386"/>
    </source>
</evidence>
<name>A0ACC2ZYN5_9EURO</name>
<comment type="caution">
    <text evidence="1">The sequence shown here is derived from an EMBL/GenBank/DDBJ whole genome shotgun (WGS) entry which is preliminary data.</text>
</comment>
<keyword evidence="1" id="KW-0489">Methyltransferase</keyword>
<keyword evidence="1" id="KW-0808">Transferase</keyword>
<dbReference type="EMBL" id="JAPDRQ010000180">
    <property type="protein sequence ID" value="KAJ9652848.1"/>
    <property type="molecule type" value="Genomic_DNA"/>
</dbReference>
<dbReference type="EC" id="2.1.1.354" evidence="1"/>
<accession>A0ACC2ZYN5</accession>
<evidence type="ECO:0000313" key="1">
    <source>
        <dbReference type="EMBL" id="KAJ9652848.1"/>
    </source>
</evidence>